<organism evidence="2 3">
    <name type="scientific">Exserohilum turcicum (strain 28A)</name>
    <name type="common">Northern leaf blight fungus</name>
    <name type="synonym">Setosphaeria turcica</name>
    <dbReference type="NCBI Taxonomy" id="671987"/>
    <lineage>
        <taxon>Eukaryota</taxon>
        <taxon>Fungi</taxon>
        <taxon>Dikarya</taxon>
        <taxon>Ascomycota</taxon>
        <taxon>Pezizomycotina</taxon>
        <taxon>Dothideomycetes</taxon>
        <taxon>Pleosporomycetidae</taxon>
        <taxon>Pleosporales</taxon>
        <taxon>Pleosporineae</taxon>
        <taxon>Pleosporaceae</taxon>
        <taxon>Exserohilum</taxon>
    </lineage>
</organism>
<sequence>MVIVAQNPHRLPSSPNKGTRAQGSIKRPSGTIGRVAFHNGSMDSGVVSKSDIRCRLALIACAMCFAGTQACLHQFVPPPLSDNAGAVWDPVDQTAAS</sequence>
<protein>
    <submittedName>
        <fullName evidence="2">Uncharacterized protein</fullName>
    </submittedName>
</protein>
<name>R0JV79_EXST2</name>
<dbReference type="EMBL" id="KB908866">
    <property type="protein sequence ID" value="EOA81409.1"/>
    <property type="molecule type" value="Genomic_DNA"/>
</dbReference>
<feature type="region of interest" description="Disordered" evidence="1">
    <location>
        <begin position="1"/>
        <end position="32"/>
    </location>
</feature>
<evidence type="ECO:0000313" key="3">
    <source>
        <dbReference type="Proteomes" id="UP000016935"/>
    </source>
</evidence>
<dbReference type="RefSeq" id="XP_008030887.1">
    <property type="nucleotide sequence ID" value="XM_008032696.1"/>
</dbReference>
<gene>
    <name evidence="2" type="ORF">SETTUDRAFT_165894</name>
</gene>
<keyword evidence="3" id="KW-1185">Reference proteome</keyword>
<reference evidence="2 3" key="2">
    <citation type="journal article" date="2013" name="PLoS Genet.">
        <title>Comparative genome structure, secondary metabolite, and effector coding capacity across Cochliobolus pathogens.</title>
        <authorList>
            <person name="Condon B.J."/>
            <person name="Leng Y."/>
            <person name="Wu D."/>
            <person name="Bushley K.E."/>
            <person name="Ohm R.A."/>
            <person name="Otillar R."/>
            <person name="Martin J."/>
            <person name="Schackwitz W."/>
            <person name="Grimwood J."/>
            <person name="MohdZainudin N."/>
            <person name="Xue C."/>
            <person name="Wang R."/>
            <person name="Manning V.A."/>
            <person name="Dhillon B."/>
            <person name="Tu Z.J."/>
            <person name="Steffenson B.J."/>
            <person name="Salamov A."/>
            <person name="Sun H."/>
            <person name="Lowry S."/>
            <person name="LaButti K."/>
            <person name="Han J."/>
            <person name="Copeland A."/>
            <person name="Lindquist E."/>
            <person name="Barry K."/>
            <person name="Schmutz J."/>
            <person name="Baker S.E."/>
            <person name="Ciuffetti L.M."/>
            <person name="Grigoriev I.V."/>
            <person name="Zhong S."/>
            <person name="Turgeon B.G."/>
        </authorList>
    </citation>
    <scope>NUCLEOTIDE SEQUENCE [LARGE SCALE GENOMIC DNA]</scope>
    <source>
        <strain evidence="3">28A</strain>
    </source>
</reference>
<accession>R0JV79</accession>
<feature type="compositionally biased region" description="Polar residues" evidence="1">
    <location>
        <begin position="13"/>
        <end position="22"/>
    </location>
</feature>
<dbReference type="HOGENOM" id="CLU_2348016_0_0_1"/>
<proteinExistence type="predicted"/>
<evidence type="ECO:0000313" key="2">
    <source>
        <dbReference type="EMBL" id="EOA81409.1"/>
    </source>
</evidence>
<dbReference type="AlphaFoldDB" id="R0JV79"/>
<dbReference type="GeneID" id="19399625"/>
<evidence type="ECO:0000256" key="1">
    <source>
        <dbReference type="SAM" id="MobiDB-lite"/>
    </source>
</evidence>
<dbReference type="Proteomes" id="UP000016935">
    <property type="component" value="Unassembled WGS sequence"/>
</dbReference>
<reference evidence="2 3" key="1">
    <citation type="journal article" date="2012" name="PLoS Pathog.">
        <title>Diverse lifestyles and strategies of plant pathogenesis encoded in the genomes of eighteen Dothideomycetes fungi.</title>
        <authorList>
            <person name="Ohm R.A."/>
            <person name="Feau N."/>
            <person name="Henrissat B."/>
            <person name="Schoch C.L."/>
            <person name="Horwitz B.A."/>
            <person name="Barry K.W."/>
            <person name="Condon B.J."/>
            <person name="Copeland A.C."/>
            <person name="Dhillon B."/>
            <person name="Glaser F."/>
            <person name="Hesse C.N."/>
            <person name="Kosti I."/>
            <person name="LaButti K."/>
            <person name="Lindquist E.A."/>
            <person name="Lucas S."/>
            <person name="Salamov A.A."/>
            <person name="Bradshaw R.E."/>
            <person name="Ciuffetti L."/>
            <person name="Hamelin R.C."/>
            <person name="Kema G.H.J."/>
            <person name="Lawrence C."/>
            <person name="Scott J.A."/>
            <person name="Spatafora J.W."/>
            <person name="Turgeon B.G."/>
            <person name="de Wit P.J.G.M."/>
            <person name="Zhong S."/>
            <person name="Goodwin S.B."/>
            <person name="Grigoriev I.V."/>
        </authorList>
    </citation>
    <scope>NUCLEOTIDE SEQUENCE [LARGE SCALE GENOMIC DNA]</scope>
    <source>
        <strain evidence="3">28A</strain>
    </source>
</reference>